<dbReference type="PANTHER" id="PTHR34703">
    <property type="entry name" value="ANTIPORTER SUBUNIT MNHG2-RELATED"/>
    <property type="match status" value="1"/>
</dbReference>
<keyword evidence="3" id="KW-1185">Reference proteome</keyword>
<gene>
    <name evidence="2" type="ORF">SAMN05661003_103114</name>
</gene>
<evidence type="ECO:0000313" key="2">
    <source>
        <dbReference type="EMBL" id="SDE05775.1"/>
    </source>
</evidence>
<dbReference type="RefSeq" id="WP_092076688.1">
    <property type="nucleotide sequence ID" value="NZ_FNAQ01000003.1"/>
</dbReference>
<dbReference type="EMBL" id="FNAQ01000003">
    <property type="protein sequence ID" value="SDE05775.1"/>
    <property type="molecule type" value="Genomic_DNA"/>
</dbReference>
<protein>
    <submittedName>
        <fullName evidence="2">Multisubunit sodium/proton antiporter, MrpG subunit (TC 2.A.63.1)</fullName>
    </submittedName>
</protein>
<dbReference type="NCBIfam" id="TIGR01300">
    <property type="entry name" value="CPA3_mnhG_phaG"/>
    <property type="match status" value="1"/>
</dbReference>
<evidence type="ECO:0000313" key="3">
    <source>
        <dbReference type="Proteomes" id="UP000243205"/>
    </source>
</evidence>
<dbReference type="PANTHER" id="PTHR34703:SF1">
    <property type="entry name" value="ANTIPORTER SUBUNIT MNHG2-RELATED"/>
    <property type="match status" value="1"/>
</dbReference>
<dbReference type="InterPro" id="IPR005133">
    <property type="entry name" value="PhaG_MnhG_YufB"/>
</dbReference>
<keyword evidence="1" id="KW-1133">Transmembrane helix</keyword>
<proteinExistence type="predicted"/>
<keyword evidence="1" id="KW-0812">Transmembrane</keyword>
<dbReference type="OrthoDB" id="5346950at2"/>
<dbReference type="Pfam" id="PF03334">
    <property type="entry name" value="PhaG_MnhG_YufB"/>
    <property type="match status" value="1"/>
</dbReference>
<dbReference type="STRING" id="57664.SAMN05661003_103114"/>
<keyword evidence="1" id="KW-0472">Membrane</keyword>
<dbReference type="GO" id="GO:0015385">
    <property type="term" value="F:sodium:proton antiporter activity"/>
    <property type="evidence" value="ECO:0007669"/>
    <property type="project" value="TreeGrafter"/>
</dbReference>
<organism evidence="2 3">
    <name type="scientific">Desulfuromonas thiophila</name>
    <dbReference type="NCBI Taxonomy" id="57664"/>
    <lineage>
        <taxon>Bacteria</taxon>
        <taxon>Pseudomonadati</taxon>
        <taxon>Thermodesulfobacteriota</taxon>
        <taxon>Desulfuromonadia</taxon>
        <taxon>Desulfuromonadales</taxon>
        <taxon>Desulfuromonadaceae</taxon>
        <taxon>Desulfuromonas</taxon>
    </lineage>
</organism>
<dbReference type="AlphaFoldDB" id="A0A1G6ZVA1"/>
<name>A0A1G6ZVA1_9BACT</name>
<dbReference type="Proteomes" id="UP000243205">
    <property type="component" value="Unassembled WGS sequence"/>
</dbReference>
<sequence>MALLLDLMTAVFLLLGSLIGLTGGIGVHRLPDFFTRLHACGLTDSACAFLVLTGLMLQSGWSLVSLKLIFILIFLLVTSPTASHALAKTALGCGEQPLSQRGTED</sequence>
<feature type="transmembrane region" description="Helical" evidence="1">
    <location>
        <begin position="60"/>
        <end position="78"/>
    </location>
</feature>
<accession>A0A1G6ZVA1</accession>
<evidence type="ECO:0000256" key="1">
    <source>
        <dbReference type="SAM" id="Phobius"/>
    </source>
</evidence>
<feature type="transmembrane region" description="Helical" evidence="1">
    <location>
        <begin position="7"/>
        <end position="27"/>
    </location>
</feature>
<reference evidence="3" key="1">
    <citation type="submission" date="2016-10" db="EMBL/GenBank/DDBJ databases">
        <authorList>
            <person name="Varghese N."/>
            <person name="Submissions S."/>
        </authorList>
    </citation>
    <scope>NUCLEOTIDE SEQUENCE [LARGE SCALE GENOMIC DNA]</scope>
    <source>
        <strain evidence="3">DSM 8987</strain>
    </source>
</reference>